<accession>A0A5J6Y314</accession>
<gene>
    <name evidence="5" type="primary">rps7</name>
</gene>
<keyword evidence="3" id="KW-0687">Ribonucleoprotein</keyword>
<organism evidence="5">
    <name type="scientific">Vischeria cf. polyphem</name>
    <dbReference type="NCBI Taxonomy" id="1132302"/>
    <lineage>
        <taxon>Eukaryota</taxon>
        <taxon>Sar</taxon>
        <taxon>Stramenopiles</taxon>
        <taxon>Ochrophyta</taxon>
        <taxon>Eustigmatophyceae</taxon>
        <taxon>Eustigmatales</taxon>
        <taxon>Chlorobotryaceae</taxon>
        <taxon>Vischeria</taxon>
    </lineage>
</organism>
<evidence type="ECO:0000256" key="2">
    <source>
        <dbReference type="ARBA" id="ARBA00022980"/>
    </source>
</evidence>
<dbReference type="PIRSF" id="PIRSF002122">
    <property type="entry name" value="RPS7p_RPS7a_RPS5e_RPS7o"/>
    <property type="match status" value="1"/>
</dbReference>
<geneLocation type="mitochondrion" evidence="5"/>
<dbReference type="InterPro" id="IPR036823">
    <property type="entry name" value="Ribosomal_uS7_dom_sf"/>
</dbReference>
<proteinExistence type="inferred from homology"/>
<dbReference type="GO" id="GO:0006412">
    <property type="term" value="P:translation"/>
    <property type="evidence" value="ECO:0007669"/>
    <property type="project" value="InterPro"/>
</dbReference>
<dbReference type="SUPFAM" id="SSF47973">
    <property type="entry name" value="Ribosomal protein S7"/>
    <property type="match status" value="1"/>
</dbReference>
<keyword evidence="2 5" id="KW-0689">Ribosomal protein</keyword>
<dbReference type="InterPro" id="IPR000235">
    <property type="entry name" value="Ribosomal_uS7"/>
</dbReference>
<protein>
    <submittedName>
        <fullName evidence="5">Ribosomal protein S7</fullName>
    </submittedName>
</protein>
<feature type="domain" description="Small ribosomal subunit protein uS7" evidence="4">
    <location>
        <begin position="18"/>
        <end position="145"/>
    </location>
</feature>
<evidence type="ECO:0000259" key="4">
    <source>
        <dbReference type="Pfam" id="PF00177"/>
    </source>
</evidence>
<dbReference type="InterPro" id="IPR023798">
    <property type="entry name" value="Ribosomal_uS7_dom"/>
</dbReference>
<evidence type="ECO:0000256" key="1">
    <source>
        <dbReference type="ARBA" id="ARBA00007151"/>
    </source>
</evidence>
<evidence type="ECO:0000313" key="5">
    <source>
        <dbReference type="EMBL" id="QFO87206.1"/>
    </source>
</evidence>
<dbReference type="GO" id="GO:1990904">
    <property type="term" value="C:ribonucleoprotein complex"/>
    <property type="evidence" value="ECO:0007669"/>
    <property type="project" value="UniProtKB-KW"/>
</dbReference>
<dbReference type="AlphaFoldDB" id="A0A5J6Y314"/>
<name>A0A5J6Y314_9STRA</name>
<evidence type="ECO:0000256" key="3">
    <source>
        <dbReference type="ARBA" id="ARBA00023274"/>
    </source>
</evidence>
<dbReference type="Pfam" id="PF00177">
    <property type="entry name" value="Ribosomal_S7"/>
    <property type="match status" value="1"/>
</dbReference>
<dbReference type="GO" id="GO:0005840">
    <property type="term" value="C:ribosome"/>
    <property type="evidence" value="ECO:0007669"/>
    <property type="project" value="UniProtKB-KW"/>
</dbReference>
<dbReference type="EMBL" id="MK170182">
    <property type="protein sequence ID" value="QFO87206.1"/>
    <property type="molecule type" value="Genomic_DNA"/>
</dbReference>
<reference evidence="5" key="1">
    <citation type="submission" date="2018-11" db="EMBL/GenBank/DDBJ databases">
        <title>Characterization of the complete mitochondrial genome of oleaginous microalga Eustigmatos cf. polyphem strain CAUP H4302 by next-generation sequencing and phylogenetic analysis of Eustigmatophyceae.</title>
        <authorList>
            <person name="Huang L.D."/>
            <person name="Gao B.Y."/>
            <person name="Zhang C.W."/>
        </authorList>
    </citation>
    <scope>NUCLEOTIDE SEQUENCE</scope>
    <source>
        <strain evidence="5">CAUP H4302</strain>
    </source>
</reference>
<keyword evidence="5" id="KW-0496">Mitochondrion</keyword>
<comment type="similarity">
    <text evidence="1">Belongs to the universal ribosomal protein uS7 family.</text>
</comment>
<dbReference type="PANTHER" id="PTHR11205">
    <property type="entry name" value="RIBOSOMAL PROTEIN S7"/>
    <property type="match status" value="1"/>
</dbReference>
<sequence length="155" mass="18037">MKKITIKQDLNTEKKYIVYKNLSILINKFVNQYMKKGKKEKAQSIFRLYLSKIKMKEKQNGFLIFLKALKNVRPLIYTKNSRRGGATYQIPVPLSINRSFFLAIKILVDCARKKNGCFVDNLNFTLVEAANNKGECVKARENLHNKVIKNKNLSY</sequence>
<dbReference type="Gene3D" id="1.10.455.10">
    <property type="entry name" value="Ribosomal protein S7 domain"/>
    <property type="match status" value="1"/>
</dbReference>